<reference evidence="5" key="1">
    <citation type="journal article" date="2010" name="Nature">
        <title>The Amphimedon queenslandica genome and the evolution of animal complexity.</title>
        <authorList>
            <person name="Srivastava M."/>
            <person name="Simakov O."/>
            <person name="Chapman J."/>
            <person name="Fahey B."/>
            <person name="Gauthier M.E."/>
            <person name="Mitros T."/>
            <person name="Richards G.S."/>
            <person name="Conaco C."/>
            <person name="Dacre M."/>
            <person name="Hellsten U."/>
            <person name="Larroux C."/>
            <person name="Putnam N.H."/>
            <person name="Stanke M."/>
            <person name="Adamska M."/>
            <person name="Darling A."/>
            <person name="Degnan S.M."/>
            <person name="Oakley T.H."/>
            <person name="Plachetzki D.C."/>
            <person name="Zhai Y."/>
            <person name="Adamski M."/>
            <person name="Calcino A."/>
            <person name="Cummins S.F."/>
            <person name="Goodstein D.M."/>
            <person name="Harris C."/>
            <person name="Jackson D.J."/>
            <person name="Leys S.P."/>
            <person name="Shu S."/>
            <person name="Woodcroft B.J."/>
            <person name="Vervoort M."/>
            <person name="Kosik K.S."/>
            <person name="Manning G."/>
            <person name="Degnan B.M."/>
            <person name="Rokhsar D.S."/>
        </authorList>
    </citation>
    <scope>NUCLEOTIDE SEQUENCE [LARGE SCALE GENOMIC DNA]</scope>
</reference>
<feature type="compositionally biased region" description="Low complexity" evidence="1">
    <location>
        <begin position="1561"/>
        <end position="1590"/>
    </location>
</feature>
<protein>
    <recommendedName>
        <fullName evidence="3">FMP27/BLTP2/Hobbit GFWDK motif-containing RBG unit domain-containing protein</fullName>
    </recommendedName>
</protein>
<feature type="compositionally biased region" description="Basic and acidic residues" evidence="1">
    <location>
        <begin position="2357"/>
        <end position="2380"/>
    </location>
</feature>
<keyword evidence="2" id="KW-0812">Transmembrane</keyword>
<feature type="region of interest" description="Disordered" evidence="1">
    <location>
        <begin position="1551"/>
        <end position="1607"/>
    </location>
</feature>
<feature type="compositionally biased region" description="Basic and acidic residues" evidence="1">
    <location>
        <begin position="2338"/>
        <end position="2348"/>
    </location>
</feature>
<keyword evidence="2" id="KW-1133">Transmembrane helix</keyword>
<feature type="compositionally biased region" description="Basic residues" evidence="1">
    <location>
        <begin position="1597"/>
        <end position="1607"/>
    </location>
</feature>
<dbReference type="PANTHER" id="PTHR15678:SF6">
    <property type="entry name" value="BRIDGE-LIKE LIPID TRANSFER PROTEIN FAMILY MEMBER 2"/>
    <property type="match status" value="1"/>
</dbReference>
<evidence type="ECO:0000256" key="1">
    <source>
        <dbReference type="SAM" id="MobiDB-lite"/>
    </source>
</evidence>
<evidence type="ECO:0000313" key="5">
    <source>
        <dbReference type="Proteomes" id="UP000007879"/>
    </source>
</evidence>
<dbReference type="EnsemblMetazoa" id="XM_011405198.2">
    <property type="protein sequence ID" value="XP_011403500.2"/>
    <property type="gene ID" value="LOC105312499"/>
</dbReference>
<dbReference type="Proteomes" id="UP000007879">
    <property type="component" value="Unassembled WGS sequence"/>
</dbReference>
<dbReference type="InterPro" id="IPR019441">
    <property type="entry name" value="FMP27/BLTP2/Hobbit_GFWDK_RBG"/>
</dbReference>
<dbReference type="GeneID" id="105312499"/>
<feature type="region of interest" description="Disordered" evidence="1">
    <location>
        <begin position="2323"/>
        <end position="2380"/>
    </location>
</feature>
<dbReference type="RefSeq" id="XP_011403500.2">
    <property type="nucleotide sequence ID" value="XM_011405198.2"/>
</dbReference>
<evidence type="ECO:0000256" key="2">
    <source>
        <dbReference type="SAM" id="Phobius"/>
    </source>
</evidence>
<dbReference type="InterPro" id="IPR045167">
    <property type="entry name" value="Hobbit"/>
</dbReference>
<name>A0AAN0IL04_AMPQE</name>
<feature type="region of interest" description="Disordered" evidence="1">
    <location>
        <begin position="569"/>
        <end position="596"/>
    </location>
</feature>
<dbReference type="KEGG" id="aqu:105312499"/>
<proteinExistence type="predicted"/>
<accession>A0AAN0IL04</accession>
<evidence type="ECO:0000259" key="3">
    <source>
        <dbReference type="SMART" id="SM01214"/>
    </source>
</evidence>
<dbReference type="PANTHER" id="PTHR15678">
    <property type="entry name" value="ANTIGEN MLAA-22-RELATED"/>
    <property type="match status" value="1"/>
</dbReference>
<keyword evidence="2" id="KW-0472">Membrane</keyword>
<reference evidence="4" key="2">
    <citation type="submission" date="2024-06" db="UniProtKB">
        <authorList>
            <consortium name="EnsemblMetazoa"/>
        </authorList>
    </citation>
    <scope>IDENTIFICATION</scope>
</reference>
<organism evidence="4 5">
    <name type="scientific">Amphimedon queenslandica</name>
    <name type="common">Sponge</name>
    <dbReference type="NCBI Taxonomy" id="400682"/>
    <lineage>
        <taxon>Eukaryota</taxon>
        <taxon>Metazoa</taxon>
        <taxon>Porifera</taxon>
        <taxon>Demospongiae</taxon>
        <taxon>Heteroscleromorpha</taxon>
        <taxon>Haplosclerida</taxon>
        <taxon>Niphatidae</taxon>
        <taxon>Amphimedon</taxon>
    </lineage>
</organism>
<keyword evidence="5" id="KW-1185">Reference proteome</keyword>
<dbReference type="SMART" id="SM01214">
    <property type="entry name" value="Fmp27_GFWDK"/>
    <property type="match status" value="1"/>
</dbReference>
<dbReference type="Pfam" id="PF10344">
    <property type="entry name" value="Hobbit"/>
    <property type="match status" value="1"/>
</dbReference>
<feature type="region of interest" description="Disordered" evidence="1">
    <location>
        <begin position="2180"/>
        <end position="2225"/>
    </location>
</feature>
<feature type="domain" description="FMP27/BLTP2/Hobbit GFWDK motif-containing RBG unit" evidence="3">
    <location>
        <begin position="1086"/>
        <end position="1218"/>
    </location>
</feature>
<sequence>MEAMLQWMYFFAKIIIFFISVRLSLWLLSFLIEKIWKTSISLRGIGFLSFQILNIKRENYELELRGIKLRLRWFNSSTFVKFCSISVDHVQFQLKAIKKEEGEIETRKKKRRSSVSQRRVKIKLKQRLVYKAIRWLAKVAEFNIGLAEFAVQTGSNTEQDEESISFIDLIQADRGMRIILQPLTEHLISVEVMLHQLAFESFASKKNELMDGEALLDGHVSCKVLLHLSLLAEKKYHSLQISLSSLFTQFHGSRSLVLLSKRFRRKAVPNSTSSTPPDLSQLLPNRTELVLDKGALNYEVDGQLKFMYGTLNKSCLTIESDKSTLSVRGIALQSSVTQEVIKIREILLKYQSLSNGPEVAMAVNSVKTCVKEGELMYWKTHFHEVMRKIKTLSTSPPSPLDMPNNNEDQDILNWIHRLPVAMVTKLEVSDFVTDFEVDKRELSQGKGPFASLVCVGGIIKLTRSEEVLNGFLQLKNSYIHLSSLGHTPRPDDPEVLPLTSFHVWGRVLSLGSGTLVLNGNFPSGGDNEGEELNPTLNISGSCVSMVTEISDVTLSTLFQLTSHFRRKYFPPLPPDSETSDRKTGQTSVTSLDETDHSKRQTGLSRLASLVDSFSFTVDGFNALIYEDREDPSPPLLLCIRLDSLSSKNWTANCYRIGIDEQYSLAPYFQCVSACNLPNGGLLDIDHCSLSYEQNDVQTRVNKVVINWNTCSHFTLFHLISAIKDQLNRFRTSIKKTETHTKETETHSEEAGSHTEEAGVIKTDSHSREVLLLGDKLKQFLSKLSLSLHFEVEEGTVNFHLTKAKLSLSLLTSHCMLQKERLAIDAQILKLIFDEHDLLTVTSFLCQCPYHEESLDNRYQSPSLEVKENTVISLLAADLTVCFPYRYKFYAAYEMLTALRKFVLKYHRGSDNNKEKKKERVLVPLDILVEVEKVTFIVEDDWFEVKMRANYVLMLDEYQQRVGRIETLNEKLRRIQDTQGPLSQVSGKRLKNLFDSLEEKNDNVYCQRAREMYTTEQPLESHLLSVSLHQTRLYLMFDPSLLGREALVKQIRDIDPISPLPEDYQFSTLWGLQLSLINEHTEVQLRDYSWKLLELDTVGVSGKLVFAEQEATDDECVSLEIPVGSPWQHGHSVSKLTPLKYYHDIIITVDTIEASWGPSFDPSFAQLNYCFNYITKPSRDPSKPLPWWDKLRLLLHGRAKLITSQLLFNVLASLDPYNTSEFMELRLLDIEAVLLDNVSLSINGGLHGYVHTASRYDECQFFTIPSVSLDLQFLFKVRGESPHLHHSVVRCASNRISDENHDSYLNFRSQSIDLKLSLVVNKKEESQPEVLLYASTLRWLQSCVDIIRGYVSRPIKKGTVHSNMRPKKIRFTRHLNLVDLVVTLPPTLINYWSSVRKQEGLEFTVNGLSLKMQYSLTLQPLVDGLVRRPRANWGMMACEGVATGLKGFTCIKRSETEVLDDDPYVIMNPATLEDERLEKHFLIELASLSYVWQSQDDEASQEEFTHKLKIVDTCFLWNNDSRSVVYKIQDTYKLHKRLKQDLSTDALKSILTQTGPTIPEATPTTKDPSKDPSSSSDPSPLSSDPTSETTDISPIPPTRKKSRPRLHRNSSGCMMLDQLLADICNTIVVSDEKREASDPKLKGIVAANHNDVMKHDWFIELTNTQVALQGVEVKGYVICCSYVAQVFGRDHHPQLREGDLVSKRSWIAKVQDLQYFATMGAPPNNVVPWLPRSVIQPSAVRAPSEVPSDKESAMADLLSQLGPDTQSIGHPIGESLDTETSLGLPGEAVGGVISSIPSQGLYIEDQYGSFPLSFSQVSSSPSVPLQRIASRCHCQMFYITFGGQVSQEDCPAPLSPAHEKMSSSSEAVDTFTFRYPLAEVHTTSEQYSLILDILNKLLLYKEPRRKEATEQHARMNFTLQLTSVSDIRKPVLALQNRLRQTLKRLKTLENDLYIELKSGTDSTLQMRDTIEKELGQTKDALSQGSLELRAMIRAFKEKRFEMSPSHARTDRDVSPMAPEPVRRIEVWLDDAQWSLMQDDGQLKISTIQLTNFSYNRVTFNDDSGEHRLELGSFRVKNCIPNVQSIFQEVLSPYDPASRRLRVDKNVSLRIFCRDRPRVAGISVTEHLEINVVPLAVRLTEKLYQTIQAFFLPKAETEAKDTAEPDHSHVFGYQPTLKAQGTDTVDGGTFSRSSSTRRIGYSSTTPSVVSAPGAIASPPESPHKDRKIKRKTKAFDEVTTMQTRASNIKTFVYVKIPQVTLCITFKGDGISVKEMHEQLVTIPTLQYHDLNVSWQDLLLEIKKDYKRSIISQTIKSVIGMKESEEKAGLSSPKIGSRSDLMGRIKQDTKVKSKRIFGKRSGEESIEEDSKTDPLHLESRKHN</sequence>
<feature type="transmembrane region" description="Helical" evidence="2">
    <location>
        <begin position="7"/>
        <end position="32"/>
    </location>
</feature>
<feature type="region of interest" description="Disordered" evidence="1">
    <location>
        <begin position="735"/>
        <end position="759"/>
    </location>
</feature>
<evidence type="ECO:0000313" key="4">
    <source>
        <dbReference type="EnsemblMetazoa" id="XP_011403500.2"/>
    </source>
</evidence>